<organism evidence="3">
    <name type="scientific">Amphora coffeiformis</name>
    <dbReference type="NCBI Taxonomy" id="265554"/>
    <lineage>
        <taxon>Eukaryota</taxon>
        <taxon>Sar</taxon>
        <taxon>Stramenopiles</taxon>
        <taxon>Ochrophyta</taxon>
        <taxon>Bacillariophyta</taxon>
        <taxon>Bacillariophyceae</taxon>
        <taxon>Bacillariophycidae</taxon>
        <taxon>Thalassiophysales</taxon>
        <taxon>Catenulaceae</taxon>
        <taxon>Amphora</taxon>
    </lineage>
</organism>
<evidence type="ECO:0000256" key="1">
    <source>
        <dbReference type="SAM" id="MobiDB-lite"/>
    </source>
</evidence>
<keyword evidence="2" id="KW-0472">Membrane</keyword>
<name>A0A7S3P2Z2_9STRA</name>
<dbReference type="AlphaFoldDB" id="A0A7S3P2Z2"/>
<feature type="region of interest" description="Disordered" evidence="1">
    <location>
        <begin position="1"/>
        <end position="48"/>
    </location>
</feature>
<evidence type="ECO:0000256" key="2">
    <source>
        <dbReference type="SAM" id="Phobius"/>
    </source>
</evidence>
<accession>A0A7S3P2Z2</accession>
<evidence type="ECO:0000313" key="3">
    <source>
        <dbReference type="EMBL" id="CAE0408921.1"/>
    </source>
</evidence>
<gene>
    <name evidence="3" type="ORF">ACOF00016_LOCUS6625</name>
</gene>
<sequence>MKQRGAAADVEMSSSESLHKHGTPETLTSEENEETNTSAPTPKDNKPTIQLVGWSDLSRHEKYDLVGWILFVFSAIFYLVAAVEFESLTSILGSLFFLVACFAFLIPMLWKEKQS</sequence>
<keyword evidence="2" id="KW-0812">Transmembrane</keyword>
<proteinExistence type="predicted"/>
<keyword evidence="2" id="KW-1133">Transmembrane helix</keyword>
<protein>
    <submittedName>
        <fullName evidence="3">Uncharacterized protein</fullName>
    </submittedName>
</protein>
<feature type="transmembrane region" description="Helical" evidence="2">
    <location>
        <begin position="91"/>
        <end position="110"/>
    </location>
</feature>
<feature type="transmembrane region" description="Helical" evidence="2">
    <location>
        <begin position="65"/>
        <end position="85"/>
    </location>
</feature>
<dbReference type="EMBL" id="HBIM01007789">
    <property type="protein sequence ID" value="CAE0408921.1"/>
    <property type="molecule type" value="Transcribed_RNA"/>
</dbReference>
<reference evidence="3" key="1">
    <citation type="submission" date="2021-01" db="EMBL/GenBank/DDBJ databases">
        <authorList>
            <person name="Corre E."/>
            <person name="Pelletier E."/>
            <person name="Niang G."/>
            <person name="Scheremetjew M."/>
            <person name="Finn R."/>
            <person name="Kale V."/>
            <person name="Holt S."/>
            <person name="Cochrane G."/>
            <person name="Meng A."/>
            <person name="Brown T."/>
            <person name="Cohen L."/>
        </authorList>
    </citation>
    <scope>NUCLEOTIDE SEQUENCE</scope>
    <source>
        <strain evidence="3">CCMP127</strain>
    </source>
</reference>